<dbReference type="InterPro" id="IPR011043">
    <property type="entry name" value="Gal_Oxase/kelch_b-propeller"/>
</dbReference>
<accession>A0A391NM86</accession>
<name>A0A391NM86_9EUKA</name>
<reference evidence="1 2" key="1">
    <citation type="journal article" date="2018" name="PLoS ONE">
        <title>The draft genome of Kipferlia bialata reveals reductive genome evolution in fornicate parasites.</title>
        <authorList>
            <person name="Tanifuji G."/>
            <person name="Takabayashi S."/>
            <person name="Kume K."/>
            <person name="Takagi M."/>
            <person name="Nakayama T."/>
            <person name="Kamikawa R."/>
            <person name="Inagaki Y."/>
            <person name="Hashimoto T."/>
        </authorList>
    </citation>
    <scope>NUCLEOTIDE SEQUENCE [LARGE SCALE GENOMIC DNA]</scope>
    <source>
        <strain evidence="1">NY0173</strain>
    </source>
</reference>
<dbReference type="SUPFAM" id="SSF50965">
    <property type="entry name" value="Galactose oxidase, central domain"/>
    <property type="match status" value="1"/>
</dbReference>
<dbReference type="EMBL" id="BDIP01000336">
    <property type="protein sequence ID" value="GCA62230.1"/>
    <property type="molecule type" value="Genomic_DNA"/>
</dbReference>
<evidence type="ECO:0000313" key="2">
    <source>
        <dbReference type="Proteomes" id="UP000265618"/>
    </source>
</evidence>
<gene>
    <name evidence="1" type="ORF">KIPB_002147</name>
</gene>
<dbReference type="Proteomes" id="UP000265618">
    <property type="component" value="Unassembled WGS sequence"/>
</dbReference>
<comment type="caution">
    <text evidence="1">The sequence shown here is derived from an EMBL/GenBank/DDBJ whole genome shotgun (WGS) entry which is preliminary data.</text>
</comment>
<organism evidence="1 2">
    <name type="scientific">Kipferlia bialata</name>
    <dbReference type="NCBI Taxonomy" id="797122"/>
    <lineage>
        <taxon>Eukaryota</taxon>
        <taxon>Metamonada</taxon>
        <taxon>Carpediemonas-like organisms</taxon>
        <taxon>Kipferlia</taxon>
    </lineage>
</organism>
<dbReference type="AlphaFoldDB" id="A0A391NM86"/>
<keyword evidence="2" id="KW-1185">Reference proteome</keyword>
<proteinExistence type="predicted"/>
<protein>
    <submittedName>
        <fullName evidence="1">Uncharacterized protein</fullName>
    </submittedName>
</protein>
<evidence type="ECO:0000313" key="1">
    <source>
        <dbReference type="EMBL" id="GCA62230.1"/>
    </source>
</evidence>
<sequence>MRGMGPSFFLPPIPVIEASRHVLHSSHKGLVSIGGDRMIETCWRRHPRVLTLLSDHTLSASDVRVPHALIPCLSSVVFTHGSVLYVLGLRGGMHALCLDDWTWRGVQYPASAHPPPPPVEEGCLLPGDEGWTLDVYCHFSLCGLFYIVIEDDTLDAYATYTFNPEREGEGWVRVPDGLFPQMKVEMVAVVGNEAYTPHTEWNCLLCFNAHTRVWTPLSVQGESPGFMWGPSAKCVGLGRYVMVFSRQGYYAYDTISGHVHRCGSLPPWFVQLSYTMFRPSCVMLQTKCEAGKYKIQALKPVDTYTMYPYDCKAGWAEGIQVQGRLE</sequence>